<sequence>MLVNEHYWLLEFLSGDFLLVNQPSLKIAREIRAYHDILLSRFKNLTQSPDFHNLAFDRLHEGLANYYSKIVDRLNPSFDFLSLTSESRHRFFIASEVRHGHWISGLELLMGLDYENPDNKTKGVSKLTLTSGDLEIDIMAGLLLQENIGNVEWLHESKSPQYLVKLLTQMNNCRRGQGAIEELQRERDLEIVKQKNMENALANSGFNF</sequence>
<keyword evidence="2" id="KW-1185">Reference proteome</keyword>
<accession>A0A1L2BWS0</accession>
<gene>
    <name evidence="1" type="ORF">2AV2_35</name>
</gene>
<protein>
    <submittedName>
        <fullName evidence="1">Uncharacterized protein</fullName>
    </submittedName>
</protein>
<proteinExistence type="predicted"/>
<evidence type="ECO:0000313" key="2">
    <source>
        <dbReference type="Proteomes" id="UP000225722"/>
    </source>
</evidence>
<organism evidence="1 2">
    <name type="scientific">Nodularia phage vB_NpeS-2AV2</name>
    <dbReference type="NCBI Taxonomy" id="1777122"/>
    <lineage>
        <taxon>Viruses</taxon>
        <taxon>Duplodnaviria</taxon>
        <taxon>Heunggongvirae</taxon>
        <taxon>Uroviricota</taxon>
        <taxon>Caudoviricetes</taxon>
        <taxon>Ravarandavirus</taxon>
        <taxon>Ravarandavirus rv2AV2</taxon>
    </lineage>
</organism>
<evidence type="ECO:0000313" key="1">
    <source>
        <dbReference type="EMBL" id="ALY07487.1"/>
    </source>
</evidence>
<dbReference type="EMBL" id="KU230356">
    <property type="protein sequence ID" value="ALY07487.1"/>
    <property type="molecule type" value="Genomic_DNA"/>
</dbReference>
<reference evidence="2" key="1">
    <citation type="submission" date="2015-12" db="EMBL/GenBank/DDBJ databases">
        <authorList>
            <person name="Sencilo A."/>
            <person name="Bamford D.H."/>
            <person name="Roine E."/>
        </authorList>
    </citation>
    <scope>NUCLEOTIDE SEQUENCE [LARGE SCALE GENOMIC DNA]</scope>
</reference>
<name>A0A1L2BWS0_9CAUD</name>
<dbReference type="Proteomes" id="UP000225722">
    <property type="component" value="Segment"/>
</dbReference>